<dbReference type="InterPro" id="IPR008496">
    <property type="entry name" value="TMEM222/RTE1"/>
</dbReference>
<dbReference type="OMA" id="GKMKQFH"/>
<sequence length="175" mass="20231">MAEECEENFEIDAKQNRYPYCIVWTPIPLITWLIPLIGHMGIATSRGIIRDFAGPYFVAEGNMAFGNPTKYWQLDPNLAENGTNGWDEGVDKASKIYCKRMHYLCWDNCHSHVGTALNLMSYNGESNHNMVKTFFCFTYNCKYISFYAFLKTWLPFFIMMAIIVSLSLFSNMAHK</sequence>
<dbReference type="FunCoup" id="A0A6P6Y4W1">
    <property type="interactions" value="717"/>
</dbReference>
<proteinExistence type="predicted"/>
<keyword evidence="1" id="KW-1133">Transmembrane helix</keyword>
<keyword evidence="2" id="KW-1185">Reference proteome</keyword>
<dbReference type="KEGG" id="dpte:113793614"/>
<organism evidence="2 3">
    <name type="scientific">Dermatophagoides pteronyssinus</name>
    <name type="common">European house dust mite</name>
    <dbReference type="NCBI Taxonomy" id="6956"/>
    <lineage>
        <taxon>Eukaryota</taxon>
        <taxon>Metazoa</taxon>
        <taxon>Ecdysozoa</taxon>
        <taxon>Arthropoda</taxon>
        <taxon>Chelicerata</taxon>
        <taxon>Arachnida</taxon>
        <taxon>Acari</taxon>
        <taxon>Acariformes</taxon>
        <taxon>Sarcoptiformes</taxon>
        <taxon>Astigmata</taxon>
        <taxon>Psoroptidia</taxon>
        <taxon>Analgoidea</taxon>
        <taxon>Pyroglyphidae</taxon>
        <taxon>Dermatophagoidinae</taxon>
        <taxon>Dermatophagoides</taxon>
    </lineage>
</organism>
<dbReference type="PANTHER" id="PTHR20921">
    <property type="entry name" value="TRANSMEMBRANE PROTEIN 222"/>
    <property type="match status" value="1"/>
</dbReference>
<evidence type="ECO:0000256" key="1">
    <source>
        <dbReference type="SAM" id="Phobius"/>
    </source>
</evidence>
<reference evidence="3" key="1">
    <citation type="submission" date="2025-08" db="UniProtKB">
        <authorList>
            <consortium name="RefSeq"/>
        </authorList>
    </citation>
    <scope>IDENTIFICATION</scope>
    <source>
        <strain evidence="3">Airmid</strain>
    </source>
</reference>
<dbReference type="Proteomes" id="UP000515146">
    <property type="component" value="Unplaced"/>
</dbReference>
<dbReference type="Pfam" id="PF05608">
    <property type="entry name" value="RTE1"/>
    <property type="match status" value="1"/>
</dbReference>
<protein>
    <submittedName>
        <fullName evidence="3">Transmembrane protein 222-like</fullName>
    </submittedName>
</protein>
<dbReference type="OrthoDB" id="267284at2759"/>
<gene>
    <name evidence="3" type="primary">LOC113793614</name>
</gene>
<dbReference type="RefSeq" id="XP_027199464.1">
    <property type="nucleotide sequence ID" value="XM_027343663.1"/>
</dbReference>
<feature type="transmembrane region" description="Helical" evidence="1">
    <location>
        <begin position="146"/>
        <end position="169"/>
    </location>
</feature>
<accession>A0A6P6Y4W1</accession>
<keyword evidence="1" id="KW-0472">Membrane</keyword>
<keyword evidence="1" id="KW-0812">Transmembrane</keyword>
<dbReference type="PANTHER" id="PTHR20921:SF0">
    <property type="entry name" value="TRANSMEMBRANE PROTEIN 222"/>
    <property type="match status" value="1"/>
</dbReference>
<dbReference type="AlphaFoldDB" id="A0A6P6Y4W1"/>
<evidence type="ECO:0000313" key="2">
    <source>
        <dbReference type="Proteomes" id="UP000515146"/>
    </source>
</evidence>
<name>A0A6P6Y4W1_DERPT</name>
<evidence type="ECO:0000313" key="3">
    <source>
        <dbReference type="RefSeq" id="XP_027199464.1"/>
    </source>
</evidence>
<dbReference type="InParanoid" id="A0A6P6Y4W1"/>